<dbReference type="Proteomes" id="UP000015241">
    <property type="component" value="Unassembled WGS sequence"/>
</dbReference>
<dbReference type="EMBL" id="KE504212">
    <property type="protein sequence ID" value="EPS95203.1"/>
    <property type="molecule type" value="Genomic_DNA"/>
</dbReference>
<evidence type="ECO:0000313" key="3">
    <source>
        <dbReference type="Proteomes" id="UP000015241"/>
    </source>
</evidence>
<protein>
    <submittedName>
        <fullName evidence="2">Uncharacterized protein</fullName>
    </submittedName>
</protein>
<evidence type="ECO:0000256" key="1">
    <source>
        <dbReference type="SAM" id="MobiDB-lite"/>
    </source>
</evidence>
<accession>S8DVK6</accession>
<proteinExistence type="predicted"/>
<dbReference type="InParanoid" id="S8DVK6"/>
<gene>
    <name evidence="2" type="ORF">FOMPIDRAFT_1054370</name>
</gene>
<dbReference type="AlphaFoldDB" id="S8DVK6"/>
<organism evidence="2 3">
    <name type="scientific">Fomitopsis schrenkii</name>
    <name type="common">Brown rot fungus</name>
    <dbReference type="NCBI Taxonomy" id="2126942"/>
    <lineage>
        <taxon>Eukaryota</taxon>
        <taxon>Fungi</taxon>
        <taxon>Dikarya</taxon>
        <taxon>Basidiomycota</taxon>
        <taxon>Agaricomycotina</taxon>
        <taxon>Agaricomycetes</taxon>
        <taxon>Polyporales</taxon>
        <taxon>Fomitopsis</taxon>
    </lineage>
</organism>
<evidence type="ECO:0000313" key="2">
    <source>
        <dbReference type="EMBL" id="EPS95203.1"/>
    </source>
</evidence>
<sequence length="120" mass="12871">MHAIYIHSASFDPAASSAPSVPGKTLARRLGLKRKAPKASTPVPASVPRIMAGLRLDCALVSLEVAQGRKEISHHTIPHVQGELRFQPAGSRPNLDWGGQGGRMYHQAKGNPDFAGRTEE</sequence>
<feature type="region of interest" description="Disordered" evidence="1">
    <location>
        <begin position="86"/>
        <end position="120"/>
    </location>
</feature>
<dbReference type="HOGENOM" id="CLU_2049748_0_0_1"/>
<name>S8DVK6_FOMSC</name>
<keyword evidence="3" id="KW-1185">Reference proteome</keyword>
<reference evidence="2 3" key="1">
    <citation type="journal article" date="2012" name="Science">
        <title>The Paleozoic origin of enzymatic lignin decomposition reconstructed from 31 fungal genomes.</title>
        <authorList>
            <person name="Floudas D."/>
            <person name="Binder M."/>
            <person name="Riley R."/>
            <person name="Barry K."/>
            <person name="Blanchette R.A."/>
            <person name="Henrissat B."/>
            <person name="Martinez A.T."/>
            <person name="Otillar R."/>
            <person name="Spatafora J.W."/>
            <person name="Yadav J.S."/>
            <person name="Aerts A."/>
            <person name="Benoit I."/>
            <person name="Boyd A."/>
            <person name="Carlson A."/>
            <person name="Copeland A."/>
            <person name="Coutinho P.M."/>
            <person name="de Vries R.P."/>
            <person name="Ferreira P."/>
            <person name="Findley K."/>
            <person name="Foster B."/>
            <person name="Gaskell J."/>
            <person name="Glotzer D."/>
            <person name="Gorecki P."/>
            <person name="Heitman J."/>
            <person name="Hesse C."/>
            <person name="Hori C."/>
            <person name="Igarashi K."/>
            <person name="Jurgens J.A."/>
            <person name="Kallen N."/>
            <person name="Kersten P."/>
            <person name="Kohler A."/>
            <person name="Kuees U."/>
            <person name="Kumar T.K.A."/>
            <person name="Kuo A."/>
            <person name="LaButti K."/>
            <person name="Larrondo L.F."/>
            <person name="Lindquist E."/>
            <person name="Ling A."/>
            <person name="Lombard V."/>
            <person name="Lucas S."/>
            <person name="Lundell T."/>
            <person name="Martin R."/>
            <person name="McLaughlin D.J."/>
            <person name="Morgenstern I."/>
            <person name="Morin E."/>
            <person name="Murat C."/>
            <person name="Nagy L.G."/>
            <person name="Nolan M."/>
            <person name="Ohm R.A."/>
            <person name="Patyshakuliyeva A."/>
            <person name="Rokas A."/>
            <person name="Ruiz-Duenas F.J."/>
            <person name="Sabat G."/>
            <person name="Salamov A."/>
            <person name="Samejima M."/>
            <person name="Schmutz J."/>
            <person name="Slot J.C."/>
            <person name="St John F."/>
            <person name="Stenlid J."/>
            <person name="Sun H."/>
            <person name="Sun S."/>
            <person name="Syed K."/>
            <person name="Tsang A."/>
            <person name="Wiebenga A."/>
            <person name="Young D."/>
            <person name="Pisabarro A."/>
            <person name="Eastwood D.C."/>
            <person name="Martin F."/>
            <person name="Cullen D."/>
            <person name="Grigoriev I.V."/>
            <person name="Hibbett D.S."/>
        </authorList>
    </citation>
    <scope>NUCLEOTIDE SEQUENCE</scope>
    <source>
        <strain evidence="3">FP-58527</strain>
    </source>
</reference>